<dbReference type="RefSeq" id="WP_141191012.1">
    <property type="nucleotide sequence ID" value="NZ_JBHUMR010000015.1"/>
</dbReference>
<protein>
    <submittedName>
        <fullName evidence="2">Coiled-coil domain-containing protein</fullName>
    </submittedName>
</protein>
<keyword evidence="3" id="KW-1185">Reference proteome</keyword>
<organism evidence="2 3">
    <name type="scientific">Terrilactibacillus laevilacticus</name>
    <dbReference type="NCBI Taxonomy" id="1380157"/>
    <lineage>
        <taxon>Bacteria</taxon>
        <taxon>Bacillati</taxon>
        <taxon>Bacillota</taxon>
        <taxon>Bacilli</taxon>
        <taxon>Bacillales</taxon>
        <taxon>Bacillaceae</taxon>
        <taxon>Terrilactibacillus</taxon>
    </lineage>
</organism>
<gene>
    <name evidence="2" type="ORF">ACFSTF_13835</name>
</gene>
<dbReference type="EMBL" id="JBHUMR010000015">
    <property type="protein sequence ID" value="MFD2618387.1"/>
    <property type="molecule type" value="Genomic_DNA"/>
</dbReference>
<reference evidence="3" key="1">
    <citation type="journal article" date="2019" name="Int. J. Syst. Evol. Microbiol.">
        <title>The Global Catalogue of Microorganisms (GCM) 10K type strain sequencing project: providing services to taxonomists for standard genome sequencing and annotation.</title>
        <authorList>
            <consortium name="The Broad Institute Genomics Platform"/>
            <consortium name="The Broad Institute Genome Sequencing Center for Infectious Disease"/>
            <person name="Wu L."/>
            <person name="Ma J."/>
        </authorList>
    </citation>
    <scope>NUCLEOTIDE SEQUENCE [LARGE SCALE GENOMIC DNA]</scope>
    <source>
        <strain evidence="3">TISTR 2241</strain>
    </source>
</reference>
<keyword evidence="1" id="KW-0175">Coiled coil</keyword>
<feature type="coiled-coil region" evidence="1">
    <location>
        <begin position="152"/>
        <end position="246"/>
    </location>
</feature>
<dbReference type="Proteomes" id="UP001597458">
    <property type="component" value="Unassembled WGS sequence"/>
</dbReference>
<evidence type="ECO:0000313" key="2">
    <source>
        <dbReference type="EMBL" id="MFD2618387.1"/>
    </source>
</evidence>
<accession>A0ABW5PUQ7</accession>
<name>A0ABW5PUQ7_9BACI</name>
<proteinExistence type="predicted"/>
<sequence length="340" mass="40669">MENEIPSDKFWKILRDSLTEVQKKEYIKEHRKRIGTINVQYIKNDLQWKIAEKQLDIILSKPKYHKILLDIHKKNIFQKNEEEVLINKVRELNIDQLSELIAKKGLIHVLIPLYSANCIEKLNSILTNEAFNMPEKQAKQEDQQENILRNTLKSLTKRNHDLSSTILNLKKKAQLSIKNHNETIRKKDEKIKEINTLYKKSLSENDKLIKSLERLKEDFDKLNEKINQKDEVIGKLEERINSKDEKVHLNLTQSKNIDISKKQNKILVFGDIPNSLINKLECEFTIFNGDYFNYSFIDDFDEYWLVEDKLSEKEKAYLYRNRTFKTIKWKYIKYRELLII</sequence>
<comment type="caution">
    <text evidence="2">The sequence shown here is derived from an EMBL/GenBank/DDBJ whole genome shotgun (WGS) entry which is preliminary data.</text>
</comment>
<evidence type="ECO:0000256" key="1">
    <source>
        <dbReference type="SAM" id="Coils"/>
    </source>
</evidence>
<evidence type="ECO:0000313" key="3">
    <source>
        <dbReference type="Proteomes" id="UP001597458"/>
    </source>
</evidence>